<sequence>MIYMRSFFLIIGFVFFCLFTNTLLSLPKAKMYPPKKVLRQRAFIYIGIAFFCFATAWLLR</sequence>
<keyword evidence="1" id="KW-1133">Transmembrane helix</keyword>
<dbReference type="KEGG" id="ptl:AOT13_06750"/>
<evidence type="ECO:0000313" key="2">
    <source>
        <dbReference type="EMBL" id="ANZ29795.1"/>
    </source>
</evidence>
<keyword evidence="3" id="KW-1185">Reference proteome</keyword>
<evidence type="ECO:0000313" key="3">
    <source>
        <dbReference type="Proteomes" id="UP000093052"/>
    </source>
</evidence>
<dbReference type="Proteomes" id="UP000093052">
    <property type="component" value="Chromosome"/>
</dbReference>
<evidence type="ECO:0000256" key="1">
    <source>
        <dbReference type="SAM" id="Phobius"/>
    </source>
</evidence>
<protein>
    <submittedName>
        <fullName evidence="2">Uncharacterized protein</fullName>
    </submittedName>
</protein>
<dbReference type="AlphaFoldDB" id="A0AAN0YMA4"/>
<gene>
    <name evidence="2" type="ORF">BCV53_06755</name>
</gene>
<dbReference type="EMBL" id="CP016622">
    <property type="protein sequence ID" value="ANZ29795.1"/>
    <property type="molecule type" value="Genomic_DNA"/>
</dbReference>
<reference evidence="3" key="1">
    <citation type="journal article" date="2016" name="Genome Announc.">
        <title>Complete Genome Sequence of Geobacillus thermoglucosidasius NCIMB 11955, the Progenitor of a Bioethanol Production Strain.</title>
        <authorList>
            <person name="Sheng L."/>
            <person name="Zhang Y."/>
            <person name="Minton N.P."/>
        </authorList>
    </citation>
    <scope>NUCLEOTIDE SEQUENCE [LARGE SCALE GENOMIC DNA]</scope>
    <source>
        <strain evidence="3">NCIMB 11955</strain>
    </source>
</reference>
<proteinExistence type="predicted"/>
<accession>A0AAN0YMA4</accession>
<dbReference type="Pfam" id="PF26302">
    <property type="entry name" value="YhzF"/>
    <property type="match status" value="1"/>
</dbReference>
<keyword evidence="1" id="KW-0472">Membrane</keyword>
<dbReference type="InterPro" id="IPR058724">
    <property type="entry name" value="YhzF"/>
</dbReference>
<keyword evidence="1" id="KW-0812">Transmembrane</keyword>
<feature type="transmembrane region" description="Helical" evidence="1">
    <location>
        <begin position="41"/>
        <end position="59"/>
    </location>
</feature>
<organism evidence="2 3">
    <name type="scientific">Parageobacillus thermoglucosidasius</name>
    <name type="common">Geobacillus thermoglucosidasius</name>
    <dbReference type="NCBI Taxonomy" id="1426"/>
    <lineage>
        <taxon>Bacteria</taxon>
        <taxon>Bacillati</taxon>
        <taxon>Bacillota</taxon>
        <taxon>Bacilli</taxon>
        <taxon>Bacillales</taxon>
        <taxon>Anoxybacillaceae</taxon>
        <taxon>Parageobacillus</taxon>
    </lineage>
</organism>
<name>A0AAN0YMA4_PARTM</name>